<dbReference type="GO" id="GO:0016779">
    <property type="term" value="F:nucleotidyltransferase activity"/>
    <property type="evidence" value="ECO:0007669"/>
    <property type="project" value="UniProtKB-KW"/>
</dbReference>
<dbReference type="InterPro" id="IPR015947">
    <property type="entry name" value="PUA-like_sf"/>
</dbReference>
<dbReference type="CDD" id="cd00517">
    <property type="entry name" value="ATPS"/>
    <property type="match status" value="1"/>
</dbReference>
<comment type="catalytic activity">
    <reaction evidence="7">
        <text>sulfate + ATP + H(+) = adenosine 5'-phosphosulfate + diphosphate</text>
        <dbReference type="Rhea" id="RHEA:18133"/>
        <dbReference type="ChEBI" id="CHEBI:15378"/>
        <dbReference type="ChEBI" id="CHEBI:16189"/>
        <dbReference type="ChEBI" id="CHEBI:30616"/>
        <dbReference type="ChEBI" id="CHEBI:33019"/>
        <dbReference type="ChEBI" id="CHEBI:58243"/>
        <dbReference type="EC" id="2.7.7.4"/>
    </reaction>
</comment>
<dbReference type="InterPro" id="IPR002650">
    <property type="entry name" value="Sulphate_adenylyltransferase"/>
</dbReference>
<comment type="caution">
    <text evidence="8">Lacks conserved residue(s) required for the propagation of feature annotation.</text>
</comment>
<dbReference type="Pfam" id="PF14306">
    <property type="entry name" value="PUA_2"/>
    <property type="match status" value="1"/>
</dbReference>
<name>A0ABT6BD36_9GAMM</name>
<dbReference type="Pfam" id="PF01583">
    <property type="entry name" value="APS_kinase"/>
    <property type="match status" value="1"/>
</dbReference>
<protein>
    <recommendedName>
        <fullName evidence="8">Adenylyl-sulfate kinase</fullName>
        <ecNumber evidence="8">2.7.1.25</ecNumber>
    </recommendedName>
    <alternativeName>
        <fullName evidence="8">APS kinase</fullName>
    </alternativeName>
    <alternativeName>
        <fullName evidence="8">ATP adenosine-5'-phosphosulfate 3'-phosphotransferase</fullName>
    </alternativeName>
    <alternativeName>
        <fullName evidence="8">Adenosine-5'-phosphosulfate kinase</fullName>
    </alternativeName>
</protein>
<feature type="domain" description="Sulphate adenylyltransferase catalytic" evidence="10">
    <location>
        <begin position="176"/>
        <end position="390"/>
    </location>
</feature>
<keyword evidence="8" id="KW-0597">Phosphoprotein</keyword>
<dbReference type="Proteomes" id="UP001528850">
    <property type="component" value="Unassembled WGS sequence"/>
</dbReference>
<keyword evidence="4 12" id="KW-0548">Nucleotidyltransferase</keyword>
<reference evidence="12 13" key="1">
    <citation type="journal article" date="2024" name="Curr. Microbiol.">
        <title>Luteibacter sahnii sp. nov., A Novel Yellow-Colored Xanthomonadin Pigment Producing Probiotic Bacterium from Healthy Rice Seed Microbiome.</title>
        <authorList>
            <person name="Jaiswal G."/>
            <person name="Rana R."/>
            <person name="Nayak P.K."/>
            <person name="Chouhan R."/>
            <person name="Gandhi S.G."/>
            <person name="Patel H.K."/>
            <person name="Patil P.B."/>
        </authorList>
    </citation>
    <scope>NUCLEOTIDE SEQUENCE [LARGE SCALE GENOMIC DNA]</scope>
    <source>
        <strain evidence="12 13">PPL201</strain>
    </source>
</reference>
<dbReference type="PANTHER" id="PTHR42700">
    <property type="entry name" value="SULFATE ADENYLYLTRANSFERASE"/>
    <property type="match status" value="1"/>
</dbReference>
<dbReference type="InterPro" id="IPR002891">
    <property type="entry name" value="APS"/>
</dbReference>
<dbReference type="SUPFAM" id="SSF52540">
    <property type="entry name" value="P-loop containing nucleoside triphosphate hydrolases"/>
    <property type="match status" value="1"/>
</dbReference>
<dbReference type="SUPFAM" id="SSF52374">
    <property type="entry name" value="Nucleotidylyl transferase"/>
    <property type="match status" value="1"/>
</dbReference>
<dbReference type="Gene3D" id="3.40.50.620">
    <property type="entry name" value="HUPs"/>
    <property type="match status" value="1"/>
</dbReference>
<comment type="similarity">
    <text evidence="8">Belongs to the APS kinase family.</text>
</comment>
<proteinExistence type="inferred from homology"/>
<dbReference type="Pfam" id="PF01747">
    <property type="entry name" value="ATP-sulfurylase"/>
    <property type="match status" value="1"/>
</dbReference>
<feature type="domain" description="ATP-sulfurylase PUA-like" evidence="11">
    <location>
        <begin position="11"/>
        <end position="167"/>
    </location>
</feature>
<dbReference type="GO" id="GO:0016301">
    <property type="term" value="F:kinase activity"/>
    <property type="evidence" value="ECO:0007669"/>
    <property type="project" value="UniProtKB-KW"/>
</dbReference>
<dbReference type="CDD" id="cd02027">
    <property type="entry name" value="APSK"/>
    <property type="match status" value="1"/>
</dbReference>
<evidence type="ECO:0000256" key="7">
    <source>
        <dbReference type="ARBA" id="ARBA00049370"/>
    </source>
</evidence>
<dbReference type="Gene3D" id="3.40.50.300">
    <property type="entry name" value="P-loop containing nucleotide triphosphate hydrolases"/>
    <property type="match status" value="1"/>
</dbReference>
<evidence type="ECO:0000256" key="2">
    <source>
        <dbReference type="ARBA" id="ARBA00004806"/>
    </source>
</evidence>
<sequence>MDRASSRGVAEPRGGVVEDLYVSTAQAASLRRDLGSMPSIVLDHRHLCDLELLLNGGFSPLQGFMTEADYHAVVEHMRLADGTLWPMPIDLDVSEADAAHLLVGQEVVLRDGQGTALAILSLSDVFRPDKRREAERVFGTRDAGHPGVNDVFARGPVYLGGRVRGLQAPAHHDFTDLRLDPRTLRTGFAQRGWDRIVAFQTRNPMHRAHVELTRRAMDAVGGRLLVHPVVGRTKEGDIDAHTRVRCYRALMSRYPEGMAVLAVLPLAMRMAGPREALWHALIRKNYGVTHFIVGRDHAGPGKDASGRPFYDPLAAQRLLMDHADELGIGILPFPPMVYSPTRDAYVATDALRAGEATEDVSGTQLREHLRQGTPLPAWFTYPEVDTILRERFPQPSSRGCAVFFTGLSGAGKSTIAQALMGYLLEHTGRRVSLLDGDEVRKTLSAGLGFSRSDRAANVLRIAYVAAEVVRHGGIAICAPIAPYAEDRAKARETVEAQGDFIEVHVSTSLDVCEARDTKGLYAQARAGVLKQFTGISDPYEIPERPDLTLDGDTASPAELASRIVAEMTRRGLVV</sequence>
<gene>
    <name evidence="8" type="primary">cysC</name>
    <name evidence="12" type="ORF">P3W24_13430</name>
</gene>
<dbReference type="NCBIfam" id="NF003013">
    <property type="entry name" value="PRK03846.1"/>
    <property type="match status" value="1"/>
</dbReference>
<dbReference type="InterPro" id="IPR025980">
    <property type="entry name" value="ATP-Sase_PUA-like_dom"/>
</dbReference>
<accession>A0ABT6BD36</accession>
<dbReference type="NCBIfam" id="TIGR00339">
    <property type="entry name" value="sopT"/>
    <property type="match status" value="1"/>
</dbReference>
<evidence type="ECO:0000259" key="10">
    <source>
        <dbReference type="Pfam" id="PF01747"/>
    </source>
</evidence>
<organism evidence="12 13">
    <name type="scientific">Luteibacter sahnii</name>
    <dbReference type="NCBI Taxonomy" id="3021977"/>
    <lineage>
        <taxon>Bacteria</taxon>
        <taxon>Pseudomonadati</taxon>
        <taxon>Pseudomonadota</taxon>
        <taxon>Gammaproteobacteria</taxon>
        <taxon>Lysobacterales</taxon>
        <taxon>Rhodanobacteraceae</taxon>
        <taxon>Luteibacter</taxon>
    </lineage>
</organism>
<comment type="function">
    <text evidence="8">Catalyzes the synthesis of activated sulfate.</text>
</comment>
<dbReference type="Gene3D" id="3.10.400.10">
    <property type="entry name" value="Sulfate adenylyltransferase"/>
    <property type="match status" value="1"/>
</dbReference>
<dbReference type="NCBIfam" id="TIGR00455">
    <property type="entry name" value="apsK"/>
    <property type="match status" value="1"/>
</dbReference>
<dbReference type="HAMAP" id="MF_00065">
    <property type="entry name" value="Adenylyl_sulf_kinase"/>
    <property type="match status" value="1"/>
</dbReference>
<dbReference type="SUPFAM" id="SSF88697">
    <property type="entry name" value="PUA domain-like"/>
    <property type="match status" value="1"/>
</dbReference>
<keyword evidence="13" id="KW-1185">Reference proteome</keyword>
<comment type="caution">
    <text evidence="12">The sequence shown here is derived from an EMBL/GenBank/DDBJ whole genome shotgun (WGS) entry which is preliminary data.</text>
</comment>
<comment type="pathway">
    <text evidence="2 8">Sulfur metabolism; hydrogen sulfide biosynthesis; sulfite from sulfate: step 2/3.</text>
</comment>
<feature type="domain" description="APS kinase" evidence="9">
    <location>
        <begin position="398"/>
        <end position="550"/>
    </location>
</feature>
<dbReference type="InterPro" id="IPR050512">
    <property type="entry name" value="Sulf_AdTrans/APS_kinase"/>
</dbReference>
<feature type="binding site" evidence="8">
    <location>
        <begin position="406"/>
        <end position="413"/>
    </location>
    <ligand>
        <name>ATP</name>
        <dbReference type="ChEBI" id="CHEBI:30616"/>
    </ligand>
</feature>
<comment type="catalytic activity">
    <reaction evidence="1 8">
        <text>adenosine 5'-phosphosulfate + ATP = 3'-phosphoadenylyl sulfate + ADP + H(+)</text>
        <dbReference type="Rhea" id="RHEA:24152"/>
        <dbReference type="ChEBI" id="CHEBI:15378"/>
        <dbReference type="ChEBI" id="CHEBI:30616"/>
        <dbReference type="ChEBI" id="CHEBI:58243"/>
        <dbReference type="ChEBI" id="CHEBI:58339"/>
        <dbReference type="ChEBI" id="CHEBI:456216"/>
        <dbReference type="EC" id="2.7.1.25"/>
    </reaction>
</comment>
<dbReference type="InterPro" id="IPR024951">
    <property type="entry name" value="Sulfurylase_cat_dom"/>
</dbReference>
<evidence type="ECO:0000256" key="3">
    <source>
        <dbReference type="ARBA" id="ARBA00022679"/>
    </source>
</evidence>
<evidence type="ECO:0000313" key="12">
    <source>
        <dbReference type="EMBL" id="MDF4025974.1"/>
    </source>
</evidence>
<keyword evidence="6 8" id="KW-0067">ATP-binding</keyword>
<keyword evidence="8 12" id="KW-0418">Kinase</keyword>
<keyword evidence="3 8" id="KW-0808">Transferase</keyword>
<evidence type="ECO:0000256" key="5">
    <source>
        <dbReference type="ARBA" id="ARBA00022741"/>
    </source>
</evidence>
<dbReference type="InterPro" id="IPR027417">
    <property type="entry name" value="P-loop_NTPase"/>
</dbReference>
<evidence type="ECO:0000259" key="11">
    <source>
        <dbReference type="Pfam" id="PF14306"/>
    </source>
</evidence>
<keyword evidence="5 8" id="KW-0547">Nucleotide-binding</keyword>
<dbReference type="EC" id="2.7.1.25" evidence="8"/>
<evidence type="ECO:0000256" key="8">
    <source>
        <dbReference type="HAMAP-Rule" id="MF_00065"/>
    </source>
</evidence>
<evidence type="ECO:0000256" key="6">
    <source>
        <dbReference type="ARBA" id="ARBA00022840"/>
    </source>
</evidence>
<dbReference type="InterPro" id="IPR014729">
    <property type="entry name" value="Rossmann-like_a/b/a_fold"/>
</dbReference>
<evidence type="ECO:0000259" key="9">
    <source>
        <dbReference type="Pfam" id="PF01583"/>
    </source>
</evidence>
<dbReference type="NCBIfam" id="NF004040">
    <property type="entry name" value="PRK05537.1"/>
    <property type="match status" value="1"/>
</dbReference>
<evidence type="ECO:0000256" key="4">
    <source>
        <dbReference type="ARBA" id="ARBA00022695"/>
    </source>
</evidence>
<dbReference type="EMBL" id="JARJJS010000003">
    <property type="protein sequence ID" value="MDF4025974.1"/>
    <property type="molecule type" value="Genomic_DNA"/>
</dbReference>
<evidence type="ECO:0000256" key="1">
    <source>
        <dbReference type="ARBA" id="ARBA00001823"/>
    </source>
</evidence>
<evidence type="ECO:0000313" key="13">
    <source>
        <dbReference type="Proteomes" id="UP001528850"/>
    </source>
</evidence>
<dbReference type="InterPro" id="IPR059117">
    <property type="entry name" value="APS_kinase_dom"/>
</dbReference>
<dbReference type="PANTHER" id="PTHR42700:SF1">
    <property type="entry name" value="SULFATE ADENYLYLTRANSFERASE"/>
    <property type="match status" value="1"/>
</dbReference>